<evidence type="ECO:0000313" key="1">
    <source>
        <dbReference type="EMBL" id="KAG7045008.1"/>
    </source>
</evidence>
<reference evidence="1" key="1">
    <citation type="submission" date="2021-05" db="EMBL/GenBank/DDBJ databases">
        <title>Comparative genomics of three Colletotrichum scovillei strains and genetic complementation revealed genes involved fungal growth and virulence on chili pepper.</title>
        <authorList>
            <person name="Hsieh D.-K."/>
            <person name="Chuang S.-C."/>
            <person name="Chen C.-Y."/>
            <person name="Chao Y.-T."/>
            <person name="Lu M.-Y.J."/>
            <person name="Lee M.-H."/>
            <person name="Shih M.-C."/>
        </authorList>
    </citation>
    <scope>NUCLEOTIDE SEQUENCE</scope>
    <source>
        <strain evidence="1">Coll-153</strain>
    </source>
</reference>
<dbReference type="EMBL" id="JAESDN010000009">
    <property type="protein sequence ID" value="KAG7045008.1"/>
    <property type="molecule type" value="Genomic_DNA"/>
</dbReference>
<dbReference type="AlphaFoldDB" id="A0A9P7QXH9"/>
<protein>
    <submittedName>
        <fullName evidence="1">NupC family nucleoside transporter</fullName>
    </submittedName>
</protein>
<proteinExistence type="predicted"/>
<dbReference type="Proteomes" id="UP000699042">
    <property type="component" value="Unassembled WGS sequence"/>
</dbReference>
<gene>
    <name evidence="1" type="ORF">JMJ77_009098</name>
</gene>
<feature type="non-terminal residue" evidence="1">
    <location>
        <position position="127"/>
    </location>
</feature>
<keyword evidence="2" id="KW-1185">Reference proteome</keyword>
<comment type="caution">
    <text evidence="1">The sequence shown here is derived from an EMBL/GenBank/DDBJ whole genome shotgun (WGS) entry which is preliminary data.</text>
</comment>
<sequence>METSIQLGFSRPTSDLSTSSEVRYLLAKNTDLNTKGSNVTETAKSVGRNELGTGREIEVLGRLHFGEGNVLVLFTYQSVPEVEWSSNIQIRSCTYSNNLKGNQAGNLEKVAVTGNTQEERNRVEDVT</sequence>
<organism evidence="1 2">
    <name type="scientific">Colletotrichum scovillei</name>
    <dbReference type="NCBI Taxonomy" id="1209932"/>
    <lineage>
        <taxon>Eukaryota</taxon>
        <taxon>Fungi</taxon>
        <taxon>Dikarya</taxon>
        <taxon>Ascomycota</taxon>
        <taxon>Pezizomycotina</taxon>
        <taxon>Sordariomycetes</taxon>
        <taxon>Hypocreomycetidae</taxon>
        <taxon>Glomerellales</taxon>
        <taxon>Glomerellaceae</taxon>
        <taxon>Colletotrichum</taxon>
        <taxon>Colletotrichum acutatum species complex</taxon>
    </lineage>
</organism>
<evidence type="ECO:0000313" key="2">
    <source>
        <dbReference type="Proteomes" id="UP000699042"/>
    </source>
</evidence>
<name>A0A9P7QXH9_9PEZI</name>
<accession>A0A9P7QXH9</accession>